<name>A0A4S4DXP6_CAMSN</name>
<dbReference type="EMBL" id="SDRB02009472">
    <property type="protein sequence ID" value="THG08171.1"/>
    <property type="molecule type" value="Genomic_DNA"/>
</dbReference>
<dbReference type="AlphaFoldDB" id="A0A4S4DXP6"/>
<keyword evidence="3" id="KW-1185">Reference proteome</keyword>
<dbReference type="Proteomes" id="UP000306102">
    <property type="component" value="Unassembled WGS sequence"/>
</dbReference>
<sequence>MDGENAKTSVQVLCRKLVIIKNEPGLQWLIGSPFFPPFTIASTFRCIHTLPSNPLAPDYAKESDDLRTLLLKGFEVIGALIVRNNPDFDQIATEAIDASCKLRNFISGNVEGRNSINLDLVGAVADLNTGNVRFFVSRLGNSTMFESVSDVLYHDQPEKYIWERGCILRCELPVKLPVYCPVDSPKGPPYAAVEEQGVVIVPSGGGNTEATPARAAQDGGKKKRPAE</sequence>
<accession>A0A4S4DXP6</accession>
<feature type="region of interest" description="Disordered" evidence="1">
    <location>
        <begin position="201"/>
        <end position="227"/>
    </location>
</feature>
<protein>
    <submittedName>
        <fullName evidence="2">Uncharacterized protein</fullName>
    </submittedName>
</protein>
<reference evidence="2 3" key="1">
    <citation type="journal article" date="2018" name="Proc. Natl. Acad. Sci. U.S.A.">
        <title>Draft genome sequence of Camellia sinensis var. sinensis provides insights into the evolution of the tea genome and tea quality.</title>
        <authorList>
            <person name="Wei C."/>
            <person name="Yang H."/>
            <person name="Wang S."/>
            <person name="Zhao J."/>
            <person name="Liu C."/>
            <person name="Gao L."/>
            <person name="Xia E."/>
            <person name="Lu Y."/>
            <person name="Tai Y."/>
            <person name="She G."/>
            <person name="Sun J."/>
            <person name="Cao H."/>
            <person name="Tong W."/>
            <person name="Gao Q."/>
            <person name="Li Y."/>
            <person name="Deng W."/>
            <person name="Jiang X."/>
            <person name="Wang W."/>
            <person name="Chen Q."/>
            <person name="Zhang S."/>
            <person name="Li H."/>
            <person name="Wu J."/>
            <person name="Wang P."/>
            <person name="Li P."/>
            <person name="Shi C."/>
            <person name="Zheng F."/>
            <person name="Jian J."/>
            <person name="Huang B."/>
            <person name="Shan D."/>
            <person name="Shi M."/>
            <person name="Fang C."/>
            <person name="Yue Y."/>
            <person name="Li F."/>
            <person name="Li D."/>
            <person name="Wei S."/>
            <person name="Han B."/>
            <person name="Jiang C."/>
            <person name="Yin Y."/>
            <person name="Xia T."/>
            <person name="Zhang Z."/>
            <person name="Bennetzen J.L."/>
            <person name="Zhao S."/>
            <person name="Wan X."/>
        </authorList>
    </citation>
    <scope>NUCLEOTIDE SEQUENCE [LARGE SCALE GENOMIC DNA]</scope>
    <source>
        <strain evidence="3">cv. Shuchazao</strain>
        <tissue evidence="2">Leaf</tissue>
    </source>
</reference>
<evidence type="ECO:0000313" key="2">
    <source>
        <dbReference type="EMBL" id="THG08171.1"/>
    </source>
</evidence>
<proteinExistence type="predicted"/>
<organism evidence="2 3">
    <name type="scientific">Camellia sinensis var. sinensis</name>
    <name type="common">China tea</name>
    <dbReference type="NCBI Taxonomy" id="542762"/>
    <lineage>
        <taxon>Eukaryota</taxon>
        <taxon>Viridiplantae</taxon>
        <taxon>Streptophyta</taxon>
        <taxon>Embryophyta</taxon>
        <taxon>Tracheophyta</taxon>
        <taxon>Spermatophyta</taxon>
        <taxon>Magnoliopsida</taxon>
        <taxon>eudicotyledons</taxon>
        <taxon>Gunneridae</taxon>
        <taxon>Pentapetalae</taxon>
        <taxon>asterids</taxon>
        <taxon>Ericales</taxon>
        <taxon>Theaceae</taxon>
        <taxon>Camellia</taxon>
    </lineage>
</organism>
<evidence type="ECO:0000256" key="1">
    <source>
        <dbReference type="SAM" id="MobiDB-lite"/>
    </source>
</evidence>
<gene>
    <name evidence="2" type="ORF">TEA_006178</name>
</gene>
<evidence type="ECO:0000313" key="3">
    <source>
        <dbReference type="Proteomes" id="UP000306102"/>
    </source>
</evidence>
<dbReference type="STRING" id="542762.A0A4S4DXP6"/>
<comment type="caution">
    <text evidence="2">The sequence shown here is derived from an EMBL/GenBank/DDBJ whole genome shotgun (WGS) entry which is preliminary data.</text>
</comment>